<evidence type="ECO:0000256" key="6">
    <source>
        <dbReference type="ARBA" id="ARBA00032162"/>
    </source>
</evidence>
<proteinExistence type="inferred from homology"/>
<gene>
    <name evidence="9" type="ORF">CAL24_14635</name>
</gene>
<dbReference type="PANTHER" id="PTHR11839:SF18">
    <property type="entry name" value="NUDIX HYDROLASE DOMAIN-CONTAINING PROTEIN"/>
    <property type="match status" value="1"/>
</dbReference>
<dbReference type="InterPro" id="IPR000086">
    <property type="entry name" value="NUDIX_hydrolase_dom"/>
</dbReference>
<dbReference type="SUPFAM" id="SSF55811">
    <property type="entry name" value="Nudix"/>
    <property type="match status" value="1"/>
</dbReference>
<evidence type="ECO:0000313" key="9">
    <source>
        <dbReference type="EMBL" id="OZI76375.1"/>
    </source>
</evidence>
<dbReference type="GO" id="GO:0006753">
    <property type="term" value="P:nucleoside phosphate metabolic process"/>
    <property type="evidence" value="ECO:0007669"/>
    <property type="project" value="TreeGrafter"/>
</dbReference>
<dbReference type="RefSeq" id="WP_094807050.1">
    <property type="nucleotide sequence ID" value="NZ_NEVT01000006.1"/>
</dbReference>
<dbReference type="InterPro" id="IPR020084">
    <property type="entry name" value="NUDIX_hydrolase_CS"/>
</dbReference>
<comment type="catalytic activity">
    <reaction evidence="1">
        <text>GDP-alpha-D-mannose + H2O = alpha-D-mannose 1-phosphate + GMP + 2 H(+)</text>
        <dbReference type="Rhea" id="RHEA:27978"/>
        <dbReference type="ChEBI" id="CHEBI:15377"/>
        <dbReference type="ChEBI" id="CHEBI:15378"/>
        <dbReference type="ChEBI" id="CHEBI:57527"/>
        <dbReference type="ChEBI" id="CHEBI:58115"/>
        <dbReference type="ChEBI" id="CHEBI:58409"/>
    </reaction>
</comment>
<reference evidence="10" key="1">
    <citation type="submission" date="2017-05" db="EMBL/GenBank/DDBJ databases">
        <title>Complete and WGS of Bordetella genogroups.</title>
        <authorList>
            <person name="Spilker T."/>
            <person name="Lipuma J."/>
        </authorList>
    </citation>
    <scope>NUCLEOTIDE SEQUENCE [LARGE SCALE GENOMIC DNA]</scope>
    <source>
        <strain evidence="10">AU8256</strain>
    </source>
</reference>
<organism evidence="9 10">
    <name type="scientific">Bordetella genomosp. 2</name>
    <dbReference type="NCBI Taxonomy" id="1983456"/>
    <lineage>
        <taxon>Bacteria</taxon>
        <taxon>Pseudomonadati</taxon>
        <taxon>Pseudomonadota</taxon>
        <taxon>Betaproteobacteria</taxon>
        <taxon>Burkholderiales</taxon>
        <taxon>Alcaligenaceae</taxon>
        <taxon>Bordetella</taxon>
    </lineage>
</organism>
<evidence type="ECO:0000256" key="5">
    <source>
        <dbReference type="ARBA" id="ARBA00022801"/>
    </source>
</evidence>
<dbReference type="PROSITE" id="PS00893">
    <property type="entry name" value="NUDIX_BOX"/>
    <property type="match status" value="1"/>
</dbReference>
<feature type="domain" description="Nudix hydrolase" evidence="8">
    <location>
        <begin position="48"/>
        <end position="181"/>
    </location>
</feature>
<sequence length="200" mass="22484">MIEPDEDAHLIETLVESQTLFEGTFLKARRDTVRLPDGRLGQREYILHPGAVVVIPLLDDGRVLLERQYRHPMGRVMTEFPAGKLDPGEDPLACARRELLEETGYTARQWAKAGAMHLAISYSTEVIHIFFARGLVAGAARLDQDEFLDTHAAIPHDLYEACRAGLVTDSKTLACTLWLQNVLQNGWPLDWQDVDEPARP</sequence>
<evidence type="ECO:0000256" key="3">
    <source>
        <dbReference type="ARBA" id="ARBA00007275"/>
    </source>
</evidence>
<dbReference type="PROSITE" id="PS51462">
    <property type="entry name" value="NUDIX"/>
    <property type="match status" value="1"/>
</dbReference>
<dbReference type="Gene3D" id="3.90.79.10">
    <property type="entry name" value="Nucleoside Triphosphate Pyrophosphohydrolase"/>
    <property type="match status" value="1"/>
</dbReference>
<dbReference type="PANTHER" id="PTHR11839">
    <property type="entry name" value="UDP/ADP-SUGAR PYROPHOSPHATASE"/>
    <property type="match status" value="1"/>
</dbReference>
<comment type="cofactor">
    <cofactor evidence="2">
        <name>Mg(2+)</name>
        <dbReference type="ChEBI" id="CHEBI:18420"/>
    </cofactor>
</comment>
<keyword evidence="10" id="KW-1185">Reference proteome</keyword>
<name>A0A261VQK3_9BORD</name>
<evidence type="ECO:0000259" key="8">
    <source>
        <dbReference type="PROSITE" id="PS51462"/>
    </source>
</evidence>
<dbReference type="GO" id="GO:0016787">
    <property type="term" value="F:hydrolase activity"/>
    <property type="evidence" value="ECO:0007669"/>
    <property type="project" value="UniProtKB-KW"/>
</dbReference>
<comment type="similarity">
    <text evidence="3">Belongs to the Nudix hydrolase family. NudK subfamily.</text>
</comment>
<protein>
    <recommendedName>
        <fullName evidence="4">GDP-mannose pyrophosphatase</fullName>
    </recommendedName>
    <alternativeName>
        <fullName evidence="6">GDP-mannose hydrolase</fullName>
    </alternativeName>
    <alternativeName>
        <fullName evidence="7">GDPMK</fullName>
    </alternativeName>
</protein>
<comment type="caution">
    <text evidence="9">The sequence shown here is derived from an EMBL/GenBank/DDBJ whole genome shotgun (WGS) entry which is preliminary data.</text>
</comment>
<evidence type="ECO:0000256" key="7">
    <source>
        <dbReference type="ARBA" id="ARBA00032272"/>
    </source>
</evidence>
<dbReference type="GO" id="GO:0019693">
    <property type="term" value="P:ribose phosphate metabolic process"/>
    <property type="evidence" value="ECO:0007669"/>
    <property type="project" value="TreeGrafter"/>
</dbReference>
<dbReference type="InterPro" id="IPR015797">
    <property type="entry name" value="NUDIX_hydrolase-like_dom_sf"/>
</dbReference>
<dbReference type="AlphaFoldDB" id="A0A261VQK3"/>
<evidence type="ECO:0000256" key="1">
    <source>
        <dbReference type="ARBA" id="ARBA00000847"/>
    </source>
</evidence>
<evidence type="ECO:0000256" key="4">
    <source>
        <dbReference type="ARBA" id="ARBA00016377"/>
    </source>
</evidence>
<accession>A0A261VQK3</accession>
<dbReference type="Proteomes" id="UP000215633">
    <property type="component" value="Unassembled WGS sequence"/>
</dbReference>
<dbReference type="EMBL" id="NEVT01000006">
    <property type="protein sequence ID" value="OZI76375.1"/>
    <property type="molecule type" value="Genomic_DNA"/>
</dbReference>
<evidence type="ECO:0000256" key="2">
    <source>
        <dbReference type="ARBA" id="ARBA00001946"/>
    </source>
</evidence>
<evidence type="ECO:0000313" key="10">
    <source>
        <dbReference type="Proteomes" id="UP000215633"/>
    </source>
</evidence>
<dbReference type="Pfam" id="PF00293">
    <property type="entry name" value="NUDIX"/>
    <property type="match status" value="1"/>
</dbReference>
<dbReference type="GO" id="GO:0005829">
    <property type="term" value="C:cytosol"/>
    <property type="evidence" value="ECO:0007669"/>
    <property type="project" value="TreeGrafter"/>
</dbReference>
<keyword evidence="5" id="KW-0378">Hydrolase</keyword>